<evidence type="ECO:0000256" key="4">
    <source>
        <dbReference type="ARBA" id="ARBA00023239"/>
    </source>
</evidence>
<dbReference type="Pfam" id="PF01081">
    <property type="entry name" value="Aldolase"/>
    <property type="match status" value="1"/>
</dbReference>
<evidence type="ECO:0000313" key="7">
    <source>
        <dbReference type="Proteomes" id="UP000236220"/>
    </source>
</evidence>
<sequence>MMTWNEILERLPLVAILRGVQPDEAAAVAGTLCDAGILCLEVPLNSPSPLDSITRMRAAVGTRALVGAGTVLTVADVGRVADAGGQLVVAPNCDVDVIAAAKRAGLIALPAFLTPSEAFRAIAAGADALKLFPAEAAAPNVLKAMKAVLPRDVPVFPVGGIEPETMAGYRRAGAAGFGIGSSIYAPGRALADIRIRAAAFVEAWQQR</sequence>
<comment type="subunit">
    <text evidence="3">Homotrimer.</text>
</comment>
<gene>
    <name evidence="6" type="ORF">Lysil_0166</name>
</gene>
<evidence type="ECO:0000256" key="5">
    <source>
        <dbReference type="ARBA" id="ARBA00023277"/>
    </source>
</evidence>
<evidence type="ECO:0000313" key="6">
    <source>
        <dbReference type="EMBL" id="PNS08537.1"/>
    </source>
</evidence>
<dbReference type="PANTHER" id="PTHR30246">
    <property type="entry name" value="2-KETO-3-DEOXY-6-PHOSPHOGLUCONATE ALDOLASE"/>
    <property type="match status" value="1"/>
</dbReference>
<dbReference type="InterPro" id="IPR000887">
    <property type="entry name" value="Aldlse_KDPG_KHG"/>
</dbReference>
<comment type="caution">
    <text evidence="6">The sequence shown here is derived from an EMBL/GenBank/DDBJ whole genome shotgun (WGS) entry which is preliminary data.</text>
</comment>
<keyword evidence="7" id="KW-1185">Reference proteome</keyword>
<keyword evidence="4" id="KW-0456">Lyase</keyword>
<accession>A0A2K1Q0V0</accession>
<dbReference type="EMBL" id="NPZB01000001">
    <property type="protein sequence ID" value="PNS08537.1"/>
    <property type="molecule type" value="Genomic_DNA"/>
</dbReference>
<dbReference type="InterPro" id="IPR013785">
    <property type="entry name" value="Aldolase_TIM"/>
</dbReference>
<comment type="similarity">
    <text evidence="2">Belongs to the KHG/KDPG aldolase family.</text>
</comment>
<dbReference type="CDD" id="cd00452">
    <property type="entry name" value="KDPG_aldolase"/>
    <property type="match status" value="1"/>
</dbReference>
<dbReference type="SUPFAM" id="SSF51569">
    <property type="entry name" value="Aldolase"/>
    <property type="match status" value="1"/>
</dbReference>
<reference evidence="6 7" key="1">
    <citation type="submission" date="2017-08" db="EMBL/GenBank/DDBJ databases">
        <title>Lysobacter sylvestris genome.</title>
        <authorList>
            <person name="Zhang D.-C."/>
            <person name="Albuquerque L."/>
            <person name="Franca L."/>
            <person name="Froufe H.J.C."/>
            <person name="Barroso C."/>
            <person name="Egas C."/>
            <person name="Da Costa M."/>
            <person name="Margesin R."/>
        </authorList>
    </citation>
    <scope>NUCLEOTIDE SEQUENCE [LARGE SCALE GENOMIC DNA]</scope>
    <source>
        <strain evidence="6 7">AM20-91</strain>
    </source>
</reference>
<dbReference type="GO" id="GO:0016829">
    <property type="term" value="F:lyase activity"/>
    <property type="evidence" value="ECO:0007669"/>
    <property type="project" value="UniProtKB-KW"/>
</dbReference>
<keyword evidence="5" id="KW-0119">Carbohydrate metabolism</keyword>
<comment type="pathway">
    <text evidence="1">Carbohydrate acid metabolism.</text>
</comment>
<evidence type="ECO:0000256" key="2">
    <source>
        <dbReference type="ARBA" id="ARBA00006906"/>
    </source>
</evidence>
<evidence type="ECO:0000256" key="3">
    <source>
        <dbReference type="ARBA" id="ARBA00011233"/>
    </source>
</evidence>
<dbReference type="AlphaFoldDB" id="A0A2K1Q0V0"/>
<proteinExistence type="inferred from homology"/>
<dbReference type="OrthoDB" id="8590323at2"/>
<dbReference type="Proteomes" id="UP000236220">
    <property type="component" value="Unassembled WGS sequence"/>
</dbReference>
<dbReference type="NCBIfam" id="NF006600">
    <property type="entry name" value="PRK09140.1"/>
    <property type="match status" value="1"/>
</dbReference>
<name>A0A2K1Q0V0_9GAMM</name>
<organism evidence="6 7">
    <name type="scientific">Solilutibacter silvestris</name>
    <dbReference type="NCBI Taxonomy" id="1645665"/>
    <lineage>
        <taxon>Bacteria</taxon>
        <taxon>Pseudomonadati</taxon>
        <taxon>Pseudomonadota</taxon>
        <taxon>Gammaproteobacteria</taxon>
        <taxon>Lysobacterales</taxon>
        <taxon>Lysobacteraceae</taxon>
        <taxon>Solilutibacter</taxon>
    </lineage>
</organism>
<protein>
    <submittedName>
        <fullName evidence="6">2-keto-3-deoxy-6-phosphogluconate aldolase</fullName>
    </submittedName>
</protein>
<dbReference type="PANTHER" id="PTHR30246:SF1">
    <property type="entry name" value="2-DEHYDRO-3-DEOXY-6-PHOSPHOGALACTONATE ALDOLASE-RELATED"/>
    <property type="match status" value="1"/>
</dbReference>
<evidence type="ECO:0000256" key="1">
    <source>
        <dbReference type="ARBA" id="ARBA00004761"/>
    </source>
</evidence>
<dbReference type="Gene3D" id="3.20.20.70">
    <property type="entry name" value="Aldolase class I"/>
    <property type="match status" value="1"/>
</dbReference>